<accession>A0ABT9CM08</accession>
<keyword evidence="3" id="KW-1185">Reference proteome</keyword>
<name>A0ABT9CM08_9BACL</name>
<dbReference type="RefSeq" id="WP_305025904.1">
    <property type="nucleotide sequence ID" value="NZ_JAUQTB010000020.1"/>
</dbReference>
<evidence type="ECO:0000313" key="3">
    <source>
        <dbReference type="Proteomes" id="UP001240171"/>
    </source>
</evidence>
<keyword evidence="2" id="KW-0645">Protease</keyword>
<dbReference type="InterPro" id="IPR034015">
    <property type="entry name" value="M1_LTA4H"/>
</dbReference>
<dbReference type="PANTHER" id="PTHR45726:SF3">
    <property type="entry name" value="LEUKOTRIENE A-4 HYDROLASE"/>
    <property type="match status" value="1"/>
</dbReference>
<evidence type="ECO:0000259" key="1">
    <source>
        <dbReference type="Pfam" id="PF01433"/>
    </source>
</evidence>
<dbReference type="EC" id="3.4.11.-" evidence="2"/>
<keyword evidence="2" id="KW-0378">Hydrolase</keyword>
<dbReference type="EMBL" id="JAUQTB010000020">
    <property type="protein sequence ID" value="MDO7908681.1"/>
    <property type="molecule type" value="Genomic_DNA"/>
</dbReference>
<dbReference type="Gene3D" id="1.10.390.10">
    <property type="entry name" value="Neutral Protease Domain 2"/>
    <property type="match status" value="1"/>
</dbReference>
<dbReference type="InterPro" id="IPR014782">
    <property type="entry name" value="Peptidase_M1_dom"/>
</dbReference>
<proteinExistence type="predicted"/>
<dbReference type="Pfam" id="PF01433">
    <property type="entry name" value="Peptidase_M1"/>
    <property type="match status" value="1"/>
</dbReference>
<sequence length="659" mass="73661">MTPFRAKVIIMSVLALCLTAGSAGWYMYSSSPTTQALFAVEKGKPSAPQAAAPESVQQPQAEVLSDRIVEYHMDVALADEGVLKGTETLTWKHPGKKTVNELYFHLYPNAFASMDTTFMKETGGKLRGDTMPPDGFGSMSILSMKTADGLSLMPRIQYIQPDDGNIKDKTLMKVRLPKPVKAGESVTLSIQFEVKLPKVFARMGKAGSFIMAGQWYPKIAVYERAGERGRTEEGWNAHQYHGNTEFYSDFGIYSARIRVPSNYIVAASGFPTRQAEVKNGSKIYQFYADDVHDFAWSASPDFVVAEEPFSATNIPGVRIKLYLDPAHKDLKERYFYAAKAALSNYSKWYGSYPYSTLSIVVPPKEGNGAGGMEYPTLITAFGASDANPGYSLERTVVHEIGHQYFYGMIASNEVEEAWLDEGFTSYAEDRVMEQEYGLSPNLPMQAGYVSSPASLTQSAWKYGSQERYAQNAYIRGKLVLSGIEQQVGRQTMDKIMRTYTQKYRFRHPSSADFQKVVERVTNKSWSGYFNDYIYGAKMADFAVDHIEVTPSPGKGKENYESKVVISKRGGDYPKIPVLFTFKDGHEMYKSWNGQGSTVTFNLKYSSPVSTVTVDPLHQIVLENKHINNYLKAEVDEKVATRWNLGVTKLIETLLGSLSW</sequence>
<dbReference type="GO" id="GO:0004177">
    <property type="term" value="F:aminopeptidase activity"/>
    <property type="evidence" value="ECO:0007669"/>
    <property type="project" value="UniProtKB-KW"/>
</dbReference>
<protein>
    <submittedName>
        <fullName evidence="2">M1 family metallopeptidase</fullName>
        <ecNumber evidence="2">3.4.11.-</ecNumber>
    </submittedName>
</protein>
<dbReference type="Proteomes" id="UP001240171">
    <property type="component" value="Unassembled WGS sequence"/>
</dbReference>
<comment type="caution">
    <text evidence="2">The sequence shown here is derived from an EMBL/GenBank/DDBJ whole genome shotgun (WGS) entry which is preliminary data.</text>
</comment>
<organism evidence="2 3">
    <name type="scientific">Paenibacillus lacisoli</name>
    <dbReference type="NCBI Taxonomy" id="3064525"/>
    <lineage>
        <taxon>Bacteria</taxon>
        <taxon>Bacillati</taxon>
        <taxon>Bacillota</taxon>
        <taxon>Bacilli</taxon>
        <taxon>Bacillales</taxon>
        <taxon>Paenibacillaceae</taxon>
        <taxon>Paenibacillus</taxon>
    </lineage>
</organism>
<dbReference type="PANTHER" id="PTHR45726">
    <property type="entry name" value="LEUKOTRIENE A-4 HYDROLASE"/>
    <property type="match status" value="1"/>
</dbReference>
<keyword evidence="2" id="KW-0031">Aminopeptidase</keyword>
<dbReference type="CDD" id="cd09604">
    <property type="entry name" value="M1_APN_like"/>
    <property type="match status" value="1"/>
</dbReference>
<feature type="domain" description="Peptidase M1 membrane alanine aminopeptidase" evidence="1">
    <location>
        <begin position="342"/>
        <end position="524"/>
    </location>
</feature>
<reference evidence="2 3" key="1">
    <citation type="submission" date="2023-07" db="EMBL/GenBank/DDBJ databases">
        <title>Paenibacillus sp. JX-17 nov. isolated from soil.</title>
        <authorList>
            <person name="Wan Y."/>
            <person name="Liu B."/>
        </authorList>
    </citation>
    <scope>NUCLEOTIDE SEQUENCE [LARGE SCALE GENOMIC DNA]</scope>
    <source>
        <strain evidence="2 3">JX-17</strain>
    </source>
</reference>
<gene>
    <name evidence="2" type="ORF">Q5741_20040</name>
</gene>
<dbReference type="SUPFAM" id="SSF55486">
    <property type="entry name" value="Metalloproteases ('zincins'), catalytic domain"/>
    <property type="match status" value="1"/>
</dbReference>
<dbReference type="InterPro" id="IPR027268">
    <property type="entry name" value="Peptidase_M4/M1_CTD_sf"/>
</dbReference>
<evidence type="ECO:0000313" key="2">
    <source>
        <dbReference type="EMBL" id="MDO7908681.1"/>
    </source>
</evidence>